<dbReference type="PANTHER" id="PTHR35484:SF1">
    <property type="entry name" value="OUTER ENVELOPE PORE PROTEIN 37 CHLOROPLASTIC"/>
    <property type="match status" value="1"/>
</dbReference>
<accession>A0A8J5RXJ1</accession>
<reference evidence="2" key="2">
    <citation type="submission" date="2021-02" db="EMBL/GenBank/DDBJ databases">
        <authorList>
            <person name="Kimball J.A."/>
            <person name="Haas M.W."/>
            <person name="Macchietto M."/>
            <person name="Kono T."/>
            <person name="Duquette J."/>
            <person name="Shao M."/>
        </authorList>
    </citation>
    <scope>NUCLEOTIDE SEQUENCE</scope>
    <source>
        <tissue evidence="2">Fresh leaf tissue</tissue>
    </source>
</reference>
<evidence type="ECO:0000256" key="1">
    <source>
        <dbReference type="SAM" id="MobiDB-lite"/>
    </source>
</evidence>
<evidence type="ECO:0008006" key="4">
    <source>
        <dbReference type="Google" id="ProtNLM"/>
    </source>
</evidence>
<dbReference type="InterPro" id="IPR038951">
    <property type="entry name" value="OEP37-like"/>
</dbReference>
<sequence>MAAPALLSAPPPLPPMDEDGGAPHAALSPGAEGDPLVPRLRRRLPAVRVTSEFNSESRLFSHRLSCRVLEGLAKIRLRVHHGAAGSPLPEFALLARNFSVAVDTASRSAVLRGVANLAGSLRLHARHNTKEQQGEVAVTANLGDSPCKIELSSLVPPDGLPRTTFIFPSGEVSIKEKYLDEGERILSVNGIVKSHVLNGVCTTLYNDNGMNIKYRYKDEELSFIPSISLPSNSLSFAFKRQFTPSDKLSYRYQFNTNHWSAVYKHKANNKHVNWKAGYESDERLGWASLWVSIHLCFNVNDRDAD</sequence>
<comment type="caution">
    <text evidence="2">The sequence shown here is derived from an EMBL/GenBank/DDBJ whole genome shotgun (WGS) entry which is preliminary data.</text>
</comment>
<evidence type="ECO:0000313" key="2">
    <source>
        <dbReference type="EMBL" id="KAG8051160.1"/>
    </source>
</evidence>
<organism evidence="2 3">
    <name type="scientific">Zizania palustris</name>
    <name type="common">Northern wild rice</name>
    <dbReference type="NCBI Taxonomy" id="103762"/>
    <lineage>
        <taxon>Eukaryota</taxon>
        <taxon>Viridiplantae</taxon>
        <taxon>Streptophyta</taxon>
        <taxon>Embryophyta</taxon>
        <taxon>Tracheophyta</taxon>
        <taxon>Spermatophyta</taxon>
        <taxon>Magnoliopsida</taxon>
        <taxon>Liliopsida</taxon>
        <taxon>Poales</taxon>
        <taxon>Poaceae</taxon>
        <taxon>BOP clade</taxon>
        <taxon>Oryzoideae</taxon>
        <taxon>Oryzeae</taxon>
        <taxon>Zizaniinae</taxon>
        <taxon>Zizania</taxon>
    </lineage>
</organism>
<dbReference type="GO" id="GO:0009707">
    <property type="term" value="C:chloroplast outer membrane"/>
    <property type="evidence" value="ECO:0007669"/>
    <property type="project" value="TreeGrafter"/>
</dbReference>
<dbReference type="OrthoDB" id="2011802at2759"/>
<dbReference type="EMBL" id="JAAALK010000289">
    <property type="protein sequence ID" value="KAG8051160.1"/>
    <property type="molecule type" value="Genomic_DNA"/>
</dbReference>
<gene>
    <name evidence="2" type="ORF">GUJ93_ZPchr0009g1711</name>
</gene>
<protein>
    <recommendedName>
        <fullName evidence="4">Outer envelope pore protein 37, chloroplastic</fullName>
    </recommendedName>
</protein>
<feature type="region of interest" description="Disordered" evidence="1">
    <location>
        <begin position="1"/>
        <end position="38"/>
    </location>
</feature>
<reference evidence="2" key="1">
    <citation type="journal article" date="2021" name="bioRxiv">
        <title>Whole Genome Assembly and Annotation of Northern Wild Rice, Zizania palustris L., Supports a Whole Genome Duplication in the Zizania Genus.</title>
        <authorList>
            <person name="Haas M."/>
            <person name="Kono T."/>
            <person name="Macchietto M."/>
            <person name="Millas R."/>
            <person name="McGilp L."/>
            <person name="Shao M."/>
            <person name="Duquette J."/>
            <person name="Hirsch C.N."/>
            <person name="Kimball J."/>
        </authorList>
    </citation>
    <scope>NUCLEOTIDE SEQUENCE</scope>
    <source>
        <tissue evidence="2">Fresh leaf tissue</tissue>
    </source>
</reference>
<name>A0A8J5RXJ1_ZIZPA</name>
<dbReference type="PANTHER" id="PTHR35484">
    <property type="entry name" value="OUTER ENVELOPE PORE PROTEIN 37, CHLOROPLASTIC"/>
    <property type="match status" value="1"/>
</dbReference>
<dbReference type="GO" id="GO:0006812">
    <property type="term" value="P:monoatomic cation transport"/>
    <property type="evidence" value="ECO:0007669"/>
    <property type="project" value="InterPro"/>
</dbReference>
<evidence type="ECO:0000313" key="3">
    <source>
        <dbReference type="Proteomes" id="UP000729402"/>
    </source>
</evidence>
<keyword evidence="3" id="KW-1185">Reference proteome</keyword>
<dbReference type="AlphaFoldDB" id="A0A8J5RXJ1"/>
<dbReference type="GO" id="GO:0005216">
    <property type="term" value="F:monoatomic ion channel activity"/>
    <property type="evidence" value="ECO:0007669"/>
    <property type="project" value="InterPro"/>
</dbReference>
<dbReference type="Proteomes" id="UP000729402">
    <property type="component" value="Unassembled WGS sequence"/>
</dbReference>
<proteinExistence type="predicted"/>